<proteinExistence type="predicted"/>
<dbReference type="GO" id="GO:0016747">
    <property type="term" value="F:acyltransferase activity, transferring groups other than amino-acyl groups"/>
    <property type="evidence" value="ECO:0007669"/>
    <property type="project" value="InterPro"/>
</dbReference>
<feature type="domain" description="N-acetyltransferase" evidence="1">
    <location>
        <begin position="5"/>
        <end position="169"/>
    </location>
</feature>
<evidence type="ECO:0000313" key="2">
    <source>
        <dbReference type="EMBL" id="SCG77343.1"/>
    </source>
</evidence>
<dbReference type="PANTHER" id="PTHR43792">
    <property type="entry name" value="GNAT FAMILY, PUTATIVE (AFU_ORTHOLOGUE AFUA_3G00765)-RELATED-RELATED"/>
    <property type="match status" value="1"/>
</dbReference>
<name>A0A1C5K3H9_9ACTN</name>
<dbReference type="Pfam" id="PF00583">
    <property type="entry name" value="Acetyltransf_1"/>
    <property type="match status" value="1"/>
</dbReference>
<dbReference type="InterPro" id="IPR000182">
    <property type="entry name" value="GNAT_dom"/>
</dbReference>
<dbReference type="InterPro" id="IPR016181">
    <property type="entry name" value="Acyl_CoA_acyltransferase"/>
</dbReference>
<dbReference type="AlphaFoldDB" id="A0A1C5K3H9"/>
<evidence type="ECO:0000259" key="1">
    <source>
        <dbReference type="PROSITE" id="PS51186"/>
    </source>
</evidence>
<gene>
    <name evidence="2" type="ORF">GA0070609_5376</name>
</gene>
<dbReference type="EMBL" id="LT607750">
    <property type="protein sequence ID" value="SCG77343.1"/>
    <property type="molecule type" value="Genomic_DNA"/>
</dbReference>
<accession>A0A1C5K3H9</accession>
<dbReference type="InterPro" id="IPR051531">
    <property type="entry name" value="N-acetyltransferase"/>
</dbReference>
<protein>
    <submittedName>
        <fullName evidence="2">Protein N-acetyltransferase, RimJ/RimL family</fullName>
    </submittedName>
</protein>
<dbReference type="Proteomes" id="UP000198217">
    <property type="component" value="Chromosome I"/>
</dbReference>
<dbReference type="Gene3D" id="3.40.630.30">
    <property type="match status" value="1"/>
</dbReference>
<reference evidence="2 3" key="1">
    <citation type="submission" date="2016-06" db="EMBL/GenBank/DDBJ databases">
        <authorList>
            <person name="Kjaerup R.B."/>
            <person name="Dalgaard T.S."/>
            <person name="Juul-Madsen H.R."/>
        </authorList>
    </citation>
    <scope>NUCLEOTIDE SEQUENCE [LARGE SCALE GENOMIC DNA]</scope>
    <source>
        <strain evidence="2 3">DSM 43904</strain>
    </source>
</reference>
<dbReference type="PROSITE" id="PS51186">
    <property type="entry name" value="GNAT"/>
    <property type="match status" value="1"/>
</dbReference>
<dbReference type="PANTHER" id="PTHR43792:SF1">
    <property type="entry name" value="N-ACETYLTRANSFERASE DOMAIN-CONTAINING PROTEIN"/>
    <property type="match status" value="1"/>
</dbReference>
<dbReference type="RefSeq" id="WP_088996301.1">
    <property type="nucleotide sequence ID" value="NZ_LT607750.1"/>
</dbReference>
<keyword evidence="2" id="KW-0808">Transferase</keyword>
<keyword evidence="3" id="KW-1185">Reference proteome</keyword>
<sequence>MAGTVRLEPVDERNLEPLLSVAAAEAEPGDVMPPVEAPAGWSHARREAFRGFHRASFGGLAGPTRTQMYAILVGGEVVGMIRMARRDEPGAVETGMWLGRSARGQGVGAAALRELLNEAAAAGMRLVVAETTRDNSGAIAVLEKCGAKLREDGDRVHAEICLDSTPPTF</sequence>
<dbReference type="SUPFAM" id="SSF55729">
    <property type="entry name" value="Acyl-CoA N-acyltransferases (Nat)"/>
    <property type="match status" value="1"/>
</dbReference>
<dbReference type="CDD" id="cd04301">
    <property type="entry name" value="NAT_SF"/>
    <property type="match status" value="1"/>
</dbReference>
<evidence type="ECO:0000313" key="3">
    <source>
        <dbReference type="Proteomes" id="UP000198217"/>
    </source>
</evidence>
<organism evidence="2 3">
    <name type="scientific">Micromonospora echinaurantiaca</name>
    <dbReference type="NCBI Taxonomy" id="47857"/>
    <lineage>
        <taxon>Bacteria</taxon>
        <taxon>Bacillati</taxon>
        <taxon>Actinomycetota</taxon>
        <taxon>Actinomycetes</taxon>
        <taxon>Micromonosporales</taxon>
        <taxon>Micromonosporaceae</taxon>
        <taxon>Micromonospora</taxon>
    </lineage>
</organism>